<comment type="caution">
    <text evidence="1">The sequence shown here is derived from an EMBL/GenBank/DDBJ whole genome shotgun (WGS) entry which is preliminary data.</text>
</comment>
<gene>
    <name evidence="1" type="ORF">ABID16_004091</name>
</gene>
<sequence length="115" mass="12988">MARDLLILLTPGFPDAKLSPDRLYYCPQCNMVEGLLATFPQLYHHVDVMRVDFPRPRPAVIERIGEENQGLPVLIFADPATAPADALTYGETRFVSDINRLCELLAERYGIPYSH</sequence>
<dbReference type="RefSeq" id="WP_354558212.1">
    <property type="nucleotide sequence ID" value="NZ_JBEPMB010000009.1"/>
</dbReference>
<accession>A0ABV2J7I4</accession>
<dbReference type="Proteomes" id="UP001549047">
    <property type="component" value="Unassembled WGS sequence"/>
</dbReference>
<proteinExistence type="predicted"/>
<reference evidence="1 2" key="1">
    <citation type="submission" date="2024-06" db="EMBL/GenBank/DDBJ databases">
        <title>Genomic Encyclopedia of Type Strains, Phase IV (KMG-IV): sequencing the most valuable type-strain genomes for metagenomic binning, comparative biology and taxonomic classification.</title>
        <authorList>
            <person name="Goeker M."/>
        </authorList>
    </citation>
    <scope>NUCLEOTIDE SEQUENCE [LARGE SCALE GENOMIC DNA]</scope>
    <source>
        <strain evidence="1 2">DSM 29780</strain>
    </source>
</reference>
<evidence type="ECO:0000313" key="2">
    <source>
        <dbReference type="Proteomes" id="UP001549047"/>
    </source>
</evidence>
<dbReference type="Pfam" id="PF11287">
    <property type="entry name" value="DUF3088"/>
    <property type="match status" value="1"/>
</dbReference>
<organism evidence="1 2">
    <name type="scientific">Rhizobium aquaticum</name>
    <dbReference type="NCBI Taxonomy" id="1549636"/>
    <lineage>
        <taxon>Bacteria</taxon>
        <taxon>Pseudomonadati</taxon>
        <taxon>Pseudomonadota</taxon>
        <taxon>Alphaproteobacteria</taxon>
        <taxon>Hyphomicrobiales</taxon>
        <taxon>Rhizobiaceae</taxon>
        <taxon>Rhizobium/Agrobacterium group</taxon>
        <taxon>Rhizobium</taxon>
    </lineage>
</organism>
<evidence type="ECO:0008006" key="3">
    <source>
        <dbReference type="Google" id="ProtNLM"/>
    </source>
</evidence>
<dbReference type="EMBL" id="JBEPMB010000009">
    <property type="protein sequence ID" value="MET3615744.1"/>
    <property type="molecule type" value="Genomic_DNA"/>
</dbReference>
<dbReference type="InterPro" id="IPR021439">
    <property type="entry name" value="DUF3088"/>
</dbReference>
<keyword evidence="2" id="KW-1185">Reference proteome</keyword>
<name>A0ABV2J7I4_9HYPH</name>
<evidence type="ECO:0000313" key="1">
    <source>
        <dbReference type="EMBL" id="MET3615744.1"/>
    </source>
</evidence>
<protein>
    <recommendedName>
        <fullName evidence="3">DUF3088 domain-containing protein</fullName>
    </recommendedName>
</protein>